<dbReference type="InterPro" id="IPR011009">
    <property type="entry name" value="Kinase-like_dom_sf"/>
</dbReference>
<proteinExistence type="inferred from homology"/>
<dbReference type="GO" id="GO:0006646">
    <property type="term" value="P:phosphatidylethanolamine biosynthetic process"/>
    <property type="evidence" value="ECO:0007669"/>
    <property type="project" value="TreeGrafter"/>
</dbReference>
<feature type="compositionally biased region" description="Basic and acidic residues" evidence="6">
    <location>
        <begin position="13"/>
        <end position="24"/>
    </location>
</feature>
<dbReference type="PANTHER" id="PTHR22603:SF68">
    <property type="entry name" value="ETHANOLAMINE KINASE 1"/>
    <property type="match status" value="1"/>
</dbReference>
<comment type="similarity">
    <text evidence="4">Belongs to the choline/ethanolamine kinase family.</text>
</comment>
<dbReference type="SUPFAM" id="SSF56112">
    <property type="entry name" value="Protein kinase-like (PK-like)"/>
    <property type="match status" value="1"/>
</dbReference>
<evidence type="ECO:0000313" key="9">
    <source>
        <dbReference type="Proteomes" id="UP000886611"/>
    </source>
</evidence>
<dbReference type="CDD" id="cd05157">
    <property type="entry name" value="ETNK_euk"/>
    <property type="match status" value="1"/>
</dbReference>
<dbReference type="EC" id="2.7.1.82" evidence="5"/>
<comment type="pathway">
    <text evidence="3">Phospholipid metabolism; phosphatidylethanolamine biosynthesis; phosphatidylethanolamine from ethanolamine: step 1/3.</text>
</comment>
<dbReference type="Pfam" id="PF01633">
    <property type="entry name" value="Choline_kinase"/>
    <property type="match status" value="1"/>
</dbReference>
<keyword evidence="7" id="KW-0472">Membrane</keyword>
<dbReference type="EMBL" id="JAATIS010004040">
    <property type="protein sequence ID" value="KAG2462169.1"/>
    <property type="molecule type" value="Genomic_DNA"/>
</dbReference>
<keyword evidence="8" id="KW-0418">Kinase</keyword>
<comment type="caution">
    <text evidence="8">The sequence shown here is derived from an EMBL/GenBank/DDBJ whole genome shotgun (WGS) entry which is preliminary data.</text>
</comment>
<dbReference type="Proteomes" id="UP000886611">
    <property type="component" value="Unassembled WGS sequence"/>
</dbReference>
<evidence type="ECO:0000256" key="3">
    <source>
        <dbReference type="ARBA" id="ARBA00037883"/>
    </source>
</evidence>
<gene>
    <name evidence="8" type="primary">Etnk1_0</name>
    <name evidence="8" type="ORF">GTO96_0002024</name>
</gene>
<reference evidence="8 9" key="1">
    <citation type="journal article" date="2021" name="Cell">
        <title>Tracing the genetic footprints of vertebrate landing in non-teleost ray-finned fishes.</title>
        <authorList>
            <person name="Bi X."/>
            <person name="Wang K."/>
            <person name="Yang L."/>
            <person name="Pan H."/>
            <person name="Jiang H."/>
            <person name="Wei Q."/>
            <person name="Fang M."/>
            <person name="Yu H."/>
            <person name="Zhu C."/>
            <person name="Cai Y."/>
            <person name="He Y."/>
            <person name="Gan X."/>
            <person name="Zeng H."/>
            <person name="Yu D."/>
            <person name="Zhu Y."/>
            <person name="Jiang H."/>
            <person name="Qiu Q."/>
            <person name="Yang H."/>
            <person name="Zhang Y.E."/>
            <person name="Wang W."/>
            <person name="Zhu M."/>
            <person name="He S."/>
            <person name="Zhang G."/>
        </authorList>
    </citation>
    <scope>NUCLEOTIDE SEQUENCE [LARGE SCALE GENOMIC DNA]</scope>
    <source>
        <strain evidence="8">Bchr_013</strain>
    </source>
</reference>
<feature type="region of interest" description="Disordered" evidence="6">
    <location>
        <begin position="1"/>
        <end position="24"/>
    </location>
</feature>
<evidence type="ECO:0000256" key="2">
    <source>
        <dbReference type="ARBA" id="ARBA00023264"/>
    </source>
</evidence>
<feature type="transmembrane region" description="Helical" evidence="7">
    <location>
        <begin position="87"/>
        <end position="107"/>
    </location>
</feature>
<keyword evidence="8" id="KW-0808">Transferase</keyword>
<name>A0A8X7X6W3_POLSE</name>
<dbReference type="GO" id="GO:0005737">
    <property type="term" value="C:cytoplasm"/>
    <property type="evidence" value="ECO:0007669"/>
    <property type="project" value="TreeGrafter"/>
</dbReference>
<sequence>MPWGPVTPALQDLGRRPESSREDRRHFRHAGAWPEEECREHLVLNREPYKRGRLHSFRAGVGRWKDEAQESCGGGPKKRHCEARTECFGVLVTIIWVCVTIELIVLFTDGITNKLLGCYTDDSMEDTLLIRIYGNMTELFVNRANELKNLQILHANHCGPKLYCTFKNGICYEFVKGTVLDKWLVREPRVFRLVAQALARIHSIQLENGSSVQPVLWKKLSTYLSLIRASGDDSAACVRFSADVPSLEVLASEIEALKQHLSQIKSPAVLCHNDLLCKNIIYNEAQGYVRFIDYEYADWNYQAYDIGNHFNEFAGVTDVDYRLYPSQQLQTDWLGAYLETYKERRGMAGVVTEAEVHRLYVQVNKFALAGHFSWGLWALLQSRYSKIDFDFVRYAAARFNFYFRMKADVLDMKLP</sequence>
<dbReference type="PANTHER" id="PTHR22603">
    <property type="entry name" value="CHOLINE/ETHANOALAMINE KINASE"/>
    <property type="match status" value="1"/>
</dbReference>
<dbReference type="Gene3D" id="3.90.1200.10">
    <property type="match status" value="1"/>
</dbReference>
<dbReference type="GO" id="GO:0004305">
    <property type="term" value="F:ethanolamine kinase activity"/>
    <property type="evidence" value="ECO:0007669"/>
    <property type="project" value="UniProtKB-EC"/>
</dbReference>
<evidence type="ECO:0000256" key="6">
    <source>
        <dbReference type="SAM" id="MobiDB-lite"/>
    </source>
</evidence>
<keyword evidence="1" id="KW-0443">Lipid metabolism</keyword>
<keyword evidence="7" id="KW-1133">Transmembrane helix</keyword>
<evidence type="ECO:0000313" key="8">
    <source>
        <dbReference type="EMBL" id="KAG2462169.1"/>
    </source>
</evidence>
<keyword evidence="2" id="KW-1208">Phospholipid metabolism</keyword>
<organism evidence="8 9">
    <name type="scientific">Polypterus senegalus</name>
    <name type="common">Senegal bichir</name>
    <dbReference type="NCBI Taxonomy" id="55291"/>
    <lineage>
        <taxon>Eukaryota</taxon>
        <taxon>Metazoa</taxon>
        <taxon>Chordata</taxon>
        <taxon>Craniata</taxon>
        <taxon>Vertebrata</taxon>
        <taxon>Euteleostomi</taxon>
        <taxon>Actinopterygii</taxon>
        <taxon>Polypteriformes</taxon>
        <taxon>Polypteridae</taxon>
        <taxon>Polypterus</taxon>
    </lineage>
</organism>
<evidence type="ECO:0000256" key="1">
    <source>
        <dbReference type="ARBA" id="ARBA00023209"/>
    </source>
</evidence>
<evidence type="ECO:0000256" key="4">
    <source>
        <dbReference type="ARBA" id="ARBA00038211"/>
    </source>
</evidence>
<keyword evidence="1" id="KW-0594">Phospholipid biosynthesis</keyword>
<protein>
    <recommendedName>
        <fullName evidence="5">ethanolamine kinase</fullName>
        <ecNumber evidence="5">2.7.1.82</ecNumber>
    </recommendedName>
</protein>
<evidence type="ECO:0000256" key="7">
    <source>
        <dbReference type="SAM" id="Phobius"/>
    </source>
</evidence>
<feature type="non-terminal residue" evidence="8">
    <location>
        <position position="1"/>
    </location>
</feature>
<feature type="non-terminal residue" evidence="8">
    <location>
        <position position="415"/>
    </location>
</feature>
<keyword evidence="7" id="KW-0812">Transmembrane</keyword>
<evidence type="ECO:0000256" key="5">
    <source>
        <dbReference type="ARBA" id="ARBA00038874"/>
    </source>
</evidence>
<dbReference type="AlphaFoldDB" id="A0A8X7X6W3"/>
<keyword evidence="9" id="KW-1185">Reference proteome</keyword>
<accession>A0A8X7X6W3</accession>
<keyword evidence="1" id="KW-0444">Lipid biosynthesis</keyword>
<dbReference type="Gene3D" id="3.30.200.20">
    <property type="entry name" value="Phosphorylase Kinase, domain 1"/>
    <property type="match status" value="1"/>
</dbReference>